<dbReference type="Pfam" id="PF13707">
    <property type="entry name" value="RloB"/>
    <property type="match status" value="1"/>
</dbReference>
<dbReference type="STRING" id="984262.SGRA_1714"/>
<dbReference type="HOGENOM" id="CLU_116606_0_0_10"/>
<dbReference type="EMBL" id="CP002831">
    <property type="protein sequence ID" value="AFC24449.1"/>
    <property type="molecule type" value="Genomic_DNA"/>
</dbReference>
<reference evidence="1 2" key="1">
    <citation type="journal article" date="2012" name="Stand. Genomic Sci.">
        <title>Complete genome sequencing and analysis of Saprospira grandis str. Lewin, a predatory marine bacterium.</title>
        <authorList>
            <person name="Saw J.H."/>
            <person name="Yuryev A."/>
            <person name="Kanbe M."/>
            <person name="Hou S."/>
            <person name="Young A.G."/>
            <person name="Aizawa S."/>
            <person name="Alam M."/>
        </authorList>
    </citation>
    <scope>NUCLEOTIDE SEQUENCE [LARGE SCALE GENOMIC DNA]</scope>
    <source>
        <strain evidence="1 2">Lewin</strain>
    </source>
</reference>
<gene>
    <name evidence="1" type="ordered locus">SGRA_1714</name>
</gene>
<evidence type="ECO:0000313" key="1">
    <source>
        <dbReference type="EMBL" id="AFC24449.1"/>
    </source>
</evidence>
<dbReference type="eggNOG" id="ENOG5030315">
    <property type="taxonomic scope" value="Bacteria"/>
</dbReference>
<organism evidence="1 2">
    <name type="scientific">Saprospira grandis (strain Lewin)</name>
    <dbReference type="NCBI Taxonomy" id="984262"/>
    <lineage>
        <taxon>Bacteria</taxon>
        <taxon>Pseudomonadati</taxon>
        <taxon>Bacteroidota</taxon>
        <taxon>Saprospiria</taxon>
        <taxon>Saprospirales</taxon>
        <taxon>Saprospiraceae</taxon>
        <taxon>Saprospira</taxon>
    </lineage>
</organism>
<dbReference type="InterPro" id="IPR025591">
    <property type="entry name" value="RloB"/>
</dbReference>
<accession>H6LAG4</accession>
<evidence type="ECO:0000313" key="2">
    <source>
        <dbReference type="Proteomes" id="UP000007519"/>
    </source>
</evidence>
<dbReference type="Proteomes" id="UP000007519">
    <property type="component" value="Chromosome"/>
</dbReference>
<proteinExistence type="predicted"/>
<name>H6LAG4_SAPGL</name>
<keyword evidence="2" id="KW-1185">Reference proteome</keyword>
<dbReference type="KEGG" id="sgn:SGRA_1714"/>
<sequence>MDGDTEKWYLDSLKGFERLDIDIAPRLPTKKTLKDIEKELSEICQEADATLGDKVIWIVDLDVPYKEDREGNPKKLNDYKRIKTNLLADFPEIFEVWENFPCLEFWLLLHYKQTQRCYLSYNDLLPDLKKHLVSYKKTENYYKSSKKGAANLYALLKPNQKAAYDSAKLLKKVNEPDAAADIYKLIDLVGL</sequence>
<protein>
    <submittedName>
        <fullName evidence="1">RloB</fullName>
    </submittedName>
</protein>
<dbReference type="AlphaFoldDB" id="H6LAG4"/>